<dbReference type="EMBL" id="VSSQ01013127">
    <property type="protein sequence ID" value="MPM50789.1"/>
    <property type="molecule type" value="Genomic_DNA"/>
</dbReference>
<evidence type="ECO:0000313" key="1">
    <source>
        <dbReference type="EMBL" id="MPM50789.1"/>
    </source>
</evidence>
<proteinExistence type="predicted"/>
<sequence length="171" mass="19992">MNRISVDVKVGRIVREFIVSSTGTDVLDPDKHSVVWCLTKQHLVTAPKHYTKIPDRSEYISILLRNRKSCDTYSVPADRVLQVNTLFRTYLSEKGHNVIKLHFEKQLKSIFRNYMTGCINNNPDIKIITAIENFCSEHKLTMDNISVEMLKKDWYRYRLNKTAKNFCPLIL</sequence>
<name>A0A645AC88_9ZZZZ</name>
<protein>
    <submittedName>
        <fullName evidence="1">Uncharacterized protein</fullName>
    </submittedName>
</protein>
<gene>
    <name evidence="1" type="ORF">SDC9_97532</name>
</gene>
<dbReference type="AlphaFoldDB" id="A0A645AC88"/>
<organism evidence="1">
    <name type="scientific">bioreactor metagenome</name>
    <dbReference type="NCBI Taxonomy" id="1076179"/>
    <lineage>
        <taxon>unclassified sequences</taxon>
        <taxon>metagenomes</taxon>
        <taxon>ecological metagenomes</taxon>
    </lineage>
</organism>
<comment type="caution">
    <text evidence="1">The sequence shown here is derived from an EMBL/GenBank/DDBJ whole genome shotgun (WGS) entry which is preliminary data.</text>
</comment>
<reference evidence="1" key="1">
    <citation type="submission" date="2019-08" db="EMBL/GenBank/DDBJ databases">
        <authorList>
            <person name="Kucharzyk K."/>
            <person name="Murdoch R.W."/>
            <person name="Higgins S."/>
            <person name="Loffler F."/>
        </authorList>
    </citation>
    <scope>NUCLEOTIDE SEQUENCE</scope>
</reference>
<accession>A0A645AC88</accession>